<evidence type="ECO:0000256" key="1">
    <source>
        <dbReference type="SAM" id="MobiDB-lite"/>
    </source>
</evidence>
<dbReference type="Proteomes" id="UP000036471">
    <property type="component" value="Unassembled WGS sequence"/>
</dbReference>
<proteinExistence type="predicted"/>
<sequence>MLSVLGSAQQLAGFDRKRGCQLVENIDRRVFRRPFDPADITAVEAGIDRQSLLGQPKRHPQPPHIPPHESPPVHEG</sequence>
<feature type="region of interest" description="Disordered" evidence="1">
    <location>
        <begin position="49"/>
        <end position="76"/>
    </location>
</feature>
<keyword evidence="3" id="KW-1185">Reference proteome</keyword>
<dbReference type="EMBL" id="JTHG01000143">
    <property type="protein sequence ID" value="KMO21995.1"/>
    <property type="molecule type" value="Genomic_DNA"/>
</dbReference>
<reference evidence="2 3" key="1">
    <citation type="submission" date="2014-11" db="EMBL/GenBank/DDBJ databases">
        <title>Comparative genomics of Methylobacterium species.</title>
        <authorList>
            <person name="Chaudhry V."/>
            <person name="Patil P.B."/>
        </authorList>
    </citation>
    <scope>NUCLEOTIDE SEQUENCE [LARGE SCALE GENOMIC DNA]</scope>
    <source>
        <strain evidence="2 3">SE3.6</strain>
    </source>
</reference>
<name>A0ABR5HAE1_9HYPH</name>
<organism evidence="2 3">
    <name type="scientific">Methylobacterium indicum</name>
    <dbReference type="NCBI Taxonomy" id="1775910"/>
    <lineage>
        <taxon>Bacteria</taxon>
        <taxon>Pseudomonadati</taxon>
        <taxon>Pseudomonadota</taxon>
        <taxon>Alphaproteobacteria</taxon>
        <taxon>Hyphomicrobiales</taxon>
        <taxon>Methylobacteriaceae</taxon>
        <taxon>Methylobacterium</taxon>
    </lineage>
</organism>
<comment type="caution">
    <text evidence="2">The sequence shown here is derived from an EMBL/GenBank/DDBJ whole genome shotgun (WGS) entry which is preliminary data.</text>
</comment>
<protein>
    <submittedName>
        <fullName evidence="2">Uncharacterized protein</fullName>
    </submittedName>
</protein>
<gene>
    <name evidence="2" type="ORF">QR79_16235</name>
</gene>
<accession>A0ABR5HAE1</accession>
<evidence type="ECO:0000313" key="3">
    <source>
        <dbReference type="Proteomes" id="UP000036471"/>
    </source>
</evidence>
<evidence type="ECO:0000313" key="2">
    <source>
        <dbReference type="EMBL" id="KMO21995.1"/>
    </source>
</evidence>